<keyword evidence="4" id="KW-1133">Transmembrane helix</keyword>
<accession>A0A0G9HG49</accession>
<dbReference type="PATRIC" id="fig|1440763.5.peg.1049"/>
<dbReference type="Proteomes" id="UP000182987">
    <property type="component" value="Chromosome"/>
</dbReference>
<evidence type="ECO:0000256" key="3">
    <source>
        <dbReference type="ARBA" id="ARBA00022692"/>
    </source>
</evidence>
<dbReference type="EMBL" id="CP017480">
    <property type="protein sequence ID" value="APG06102.1"/>
    <property type="molecule type" value="Genomic_DNA"/>
</dbReference>
<keyword evidence="2" id="KW-1003">Cell membrane</keyword>
<dbReference type="GO" id="GO:0005886">
    <property type="term" value="C:plasma membrane"/>
    <property type="evidence" value="ECO:0007669"/>
    <property type="project" value="UniProtKB-SubCell"/>
</dbReference>
<name>A0A0G9HG49_9GAMM</name>
<dbReference type="STRING" id="1440763.BJI69_20820"/>
<gene>
    <name evidence="6" type="ORF">BJI69_20820</name>
</gene>
<organism evidence="6 7">
    <name type="scientific">Luteibacter rhizovicinus DSM 16549</name>
    <dbReference type="NCBI Taxonomy" id="1440763"/>
    <lineage>
        <taxon>Bacteria</taxon>
        <taxon>Pseudomonadati</taxon>
        <taxon>Pseudomonadota</taxon>
        <taxon>Gammaproteobacteria</taxon>
        <taxon>Lysobacterales</taxon>
        <taxon>Rhodanobacteraceae</taxon>
        <taxon>Luteibacter</taxon>
    </lineage>
</organism>
<protein>
    <submittedName>
        <fullName evidence="6">Uncharacterized protein</fullName>
    </submittedName>
</protein>
<proteinExistence type="predicted"/>
<evidence type="ECO:0000313" key="7">
    <source>
        <dbReference type="Proteomes" id="UP000182987"/>
    </source>
</evidence>
<evidence type="ECO:0000256" key="1">
    <source>
        <dbReference type="ARBA" id="ARBA00004651"/>
    </source>
</evidence>
<sequence>MAAAYAACYEVTRHVSFSHWTLTAGLRLACLLFLPTRYWPALAVGETLPLIESALLCMPKLGGAWAVSASIPMIVLFMGFVKPLLQRWPLRGDDGRVRMSVILAATLACAVISAVSTSVTLATALLASPEAWPGISVTAYFWAYLLGAYLGALTFAPAVLALYERSEALAQVTWAAVWRSGLIRDTVSWAAPTLVVLSWLALVTTNDTVRQMARLTMMLPVLGLALRHGWHGSAFGGMGASVALAASGTVLLDPAMIQCQVVLALFLSSMLLVGARAPVIAACVPTVQRNS</sequence>
<evidence type="ECO:0000256" key="5">
    <source>
        <dbReference type="ARBA" id="ARBA00023136"/>
    </source>
</evidence>
<dbReference type="AlphaFoldDB" id="A0A0G9HG49"/>
<comment type="subcellular location">
    <subcellularLocation>
        <location evidence="1">Cell membrane</location>
        <topology evidence="1">Multi-pass membrane protein</topology>
    </subcellularLocation>
</comment>
<dbReference type="KEGG" id="lrz:BJI69_20820"/>
<evidence type="ECO:0000256" key="4">
    <source>
        <dbReference type="ARBA" id="ARBA00022989"/>
    </source>
</evidence>
<keyword evidence="5" id="KW-0472">Membrane</keyword>
<keyword evidence="3" id="KW-0812">Transmembrane</keyword>
<dbReference type="Pfam" id="PF05231">
    <property type="entry name" value="MASE1"/>
    <property type="match status" value="1"/>
</dbReference>
<dbReference type="RefSeq" id="WP_046965859.1">
    <property type="nucleotide sequence ID" value="NZ_JPLB01000002.1"/>
</dbReference>
<evidence type="ECO:0000313" key="6">
    <source>
        <dbReference type="EMBL" id="APG06102.1"/>
    </source>
</evidence>
<evidence type="ECO:0000256" key="2">
    <source>
        <dbReference type="ARBA" id="ARBA00022475"/>
    </source>
</evidence>
<keyword evidence="7" id="KW-1185">Reference proteome</keyword>
<reference evidence="7" key="1">
    <citation type="submission" date="2016-09" db="EMBL/GenBank/DDBJ databases">
        <authorList>
            <person name="Lysoe E."/>
        </authorList>
    </citation>
    <scope>NUCLEOTIDE SEQUENCE [LARGE SCALE GENOMIC DNA]</scope>
    <source>
        <strain evidence="7">LJ96T</strain>
    </source>
</reference>
<dbReference type="InterPro" id="IPR007895">
    <property type="entry name" value="MASE1"/>
</dbReference>